<keyword evidence="5" id="KW-1185">Reference proteome</keyword>
<dbReference type="RefSeq" id="WP_160731257.1">
    <property type="nucleotide sequence ID" value="NZ_WTYP01000002.1"/>
</dbReference>
<dbReference type="EMBL" id="WTYP01000002">
    <property type="protein sequence ID" value="MXP48030.1"/>
    <property type="molecule type" value="Genomic_DNA"/>
</dbReference>
<dbReference type="AlphaFoldDB" id="A0A6I4V581"/>
<evidence type="ECO:0000313" key="5">
    <source>
        <dbReference type="Proteomes" id="UP000471435"/>
    </source>
</evidence>
<protein>
    <submittedName>
        <fullName evidence="4">Acyl-CoA thioesterase</fullName>
    </submittedName>
</protein>
<organism evidence="4 5">
    <name type="scientific">Pontixanthobacter luteolus</name>
    <dbReference type="NCBI Taxonomy" id="295089"/>
    <lineage>
        <taxon>Bacteria</taxon>
        <taxon>Pseudomonadati</taxon>
        <taxon>Pseudomonadota</taxon>
        <taxon>Alphaproteobacteria</taxon>
        <taxon>Sphingomonadales</taxon>
        <taxon>Erythrobacteraceae</taxon>
        <taxon>Pontixanthobacter</taxon>
    </lineage>
</organism>
<comment type="similarity">
    <text evidence="1">Belongs to the 4-hydroxybenzoyl-CoA thioesterase family.</text>
</comment>
<gene>
    <name evidence="4" type="ORF">GRI43_11605</name>
</gene>
<evidence type="ECO:0000256" key="3">
    <source>
        <dbReference type="SAM" id="MobiDB-lite"/>
    </source>
</evidence>
<evidence type="ECO:0000313" key="4">
    <source>
        <dbReference type="EMBL" id="MXP48030.1"/>
    </source>
</evidence>
<dbReference type="Gene3D" id="3.10.129.10">
    <property type="entry name" value="Hotdog Thioesterase"/>
    <property type="match status" value="1"/>
</dbReference>
<keyword evidence="2" id="KW-0378">Hydrolase</keyword>
<dbReference type="InterPro" id="IPR029069">
    <property type="entry name" value="HotDog_dom_sf"/>
</dbReference>
<sequence>MSQPFRHVFRVRYAELDPQGVVFNARYLEYADLIVTEYWDARELRLSGEGALEFHVAKAEVNFRKPIRANEFIEGRAWTTRIGSSSMTTRIELHGHDEVRGDGAPADDLRAEIELVNVHVDLETGKSMPIPQSARDALLAEDTEQRT</sequence>
<reference evidence="4 5" key="1">
    <citation type="submission" date="2019-12" db="EMBL/GenBank/DDBJ databases">
        <title>Genomic-based taxomic classification of the family Erythrobacteraceae.</title>
        <authorList>
            <person name="Xu L."/>
        </authorList>
    </citation>
    <scope>NUCLEOTIDE SEQUENCE [LARGE SCALE GENOMIC DNA]</scope>
    <source>
        <strain evidence="4 5">SW-109</strain>
    </source>
</reference>
<dbReference type="SUPFAM" id="SSF54637">
    <property type="entry name" value="Thioesterase/thiol ester dehydrase-isomerase"/>
    <property type="match status" value="1"/>
</dbReference>
<dbReference type="OrthoDB" id="9799036at2"/>
<dbReference type="Proteomes" id="UP000471435">
    <property type="component" value="Unassembled WGS sequence"/>
</dbReference>
<evidence type="ECO:0000256" key="2">
    <source>
        <dbReference type="ARBA" id="ARBA00022801"/>
    </source>
</evidence>
<dbReference type="PANTHER" id="PTHR31793">
    <property type="entry name" value="4-HYDROXYBENZOYL-COA THIOESTERASE FAMILY MEMBER"/>
    <property type="match status" value="1"/>
</dbReference>
<name>A0A6I4V581_9SPHN</name>
<dbReference type="GO" id="GO:0047617">
    <property type="term" value="F:fatty acyl-CoA hydrolase activity"/>
    <property type="evidence" value="ECO:0007669"/>
    <property type="project" value="TreeGrafter"/>
</dbReference>
<evidence type="ECO:0000256" key="1">
    <source>
        <dbReference type="ARBA" id="ARBA00005953"/>
    </source>
</evidence>
<proteinExistence type="inferred from homology"/>
<comment type="caution">
    <text evidence="4">The sequence shown here is derived from an EMBL/GenBank/DDBJ whole genome shotgun (WGS) entry which is preliminary data.</text>
</comment>
<dbReference type="PANTHER" id="PTHR31793:SF27">
    <property type="entry name" value="NOVEL THIOESTERASE SUPERFAMILY DOMAIN AND SAPOSIN A-TYPE DOMAIN CONTAINING PROTEIN (0610012H03RIK)"/>
    <property type="match status" value="1"/>
</dbReference>
<dbReference type="CDD" id="cd00586">
    <property type="entry name" value="4HBT"/>
    <property type="match status" value="1"/>
</dbReference>
<feature type="region of interest" description="Disordered" evidence="3">
    <location>
        <begin position="126"/>
        <end position="147"/>
    </location>
</feature>
<dbReference type="InterPro" id="IPR050563">
    <property type="entry name" value="4-hydroxybenzoyl-CoA_TE"/>
</dbReference>
<accession>A0A6I4V581</accession>
<dbReference type="Pfam" id="PF13279">
    <property type="entry name" value="4HBT_2"/>
    <property type="match status" value="1"/>
</dbReference>